<name>A0AA47NZZ8_MERPO</name>
<dbReference type="Pfam" id="PF11107">
    <property type="entry name" value="FANCF"/>
    <property type="match status" value="1"/>
</dbReference>
<accession>A0AA47NZZ8</accession>
<dbReference type="Proteomes" id="UP001174136">
    <property type="component" value="Unassembled WGS sequence"/>
</dbReference>
<protein>
    <submittedName>
        <fullName evidence="1">Fanconi anemia group F protein</fullName>
    </submittedName>
</protein>
<keyword evidence="2" id="KW-1185">Reference proteome</keyword>
<dbReference type="InterPro" id="IPR038505">
    <property type="entry name" value="FANCF_C_sf"/>
</dbReference>
<dbReference type="InterPro" id="IPR035428">
    <property type="entry name" value="FANCF"/>
</dbReference>
<evidence type="ECO:0000313" key="1">
    <source>
        <dbReference type="EMBL" id="KAK0142072.1"/>
    </source>
</evidence>
<dbReference type="GO" id="GO:0036297">
    <property type="term" value="P:interstrand cross-link repair"/>
    <property type="evidence" value="ECO:0007669"/>
    <property type="project" value="InterPro"/>
</dbReference>
<dbReference type="GO" id="GO:0043240">
    <property type="term" value="C:Fanconi anaemia nuclear complex"/>
    <property type="evidence" value="ECO:0007669"/>
    <property type="project" value="InterPro"/>
</dbReference>
<dbReference type="Gene3D" id="1.25.40.490">
    <property type="match status" value="1"/>
</dbReference>
<dbReference type="PANTHER" id="PTHR14449">
    <property type="entry name" value="FANCONI ANEMIA GROUP F PROTEIN FANCF"/>
    <property type="match status" value="1"/>
</dbReference>
<gene>
    <name evidence="1" type="primary">FANCF</name>
    <name evidence="1" type="ORF">N1851_020218</name>
</gene>
<reference evidence="1" key="1">
    <citation type="journal article" date="2023" name="Front. Mar. Sci.">
        <title>A new Merluccius polli reference genome to investigate the effects of global change in West African waters.</title>
        <authorList>
            <person name="Mateo J.L."/>
            <person name="Blanco-Fernandez C."/>
            <person name="Garcia-Vazquez E."/>
            <person name="Machado-Schiaffino G."/>
        </authorList>
    </citation>
    <scope>NUCLEOTIDE SEQUENCE</scope>
    <source>
        <strain evidence="1">C29</strain>
        <tissue evidence="1">Fin</tissue>
    </source>
</reference>
<organism evidence="1 2">
    <name type="scientific">Merluccius polli</name>
    <name type="common">Benguela hake</name>
    <name type="synonym">Merluccius cadenati</name>
    <dbReference type="NCBI Taxonomy" id="89951"/>
    <lineage>
        <taxon>Eukaryota</taxon>
        <taxon>Metazoa</taxon>
        <taxon>Chordata</taxon>
        <taxon>Craniata</taxon>
        <taxon>Vertebrata</taxon>
        <taxon>Euteleostomi</taxon>
        <taxon>Actinopterygii</taxon>
        <taxon>Neopterygii</taxon>
        <taxon>Teleostei</taxon>
        <taxon>Neoteleostei</taxon>
        <taxon>Acanthomorphata</taxon>
        <taxon>Zeiogadaria</taxon>
        <taxon>Gadariae</taxon>
        <taxon>Gadiformes</taxon>
        <taxon>Gadoidei</taxon>
        <taxon>Merlucciidae</taxon>
        <taxon>Merluccius</taxon>
    </lineage>
</organism>
<sequence>MEAVLNNLTGAAELLAVARTDAVRRWDARALHRAFQWTRYCQRVHSRFRDKRAIRAAMERRLRAANDGLRAAAYFPGHADVTFADLSRCERALLAALLGNPALPRAALGSLLLVAGSSPDVGTGENGDGDAAGHCAQLIACKSACEVLRAARAKTAAFPGGDAEVQGVMLMETLDALRGEGGRGGEHAAQELLESMLQKSEEEDNVVLVIASALRRKSSATAGGASRGFLLNWLLQNDQMLQKICSRLPAEDMMSQVKDSEDFRAAYCDVLRRWVLRYDL</sequence>
<dbReference type="EMBL" id="JAOPHQ010003710">
    <property type="protein sequence ID" value="KAK0142072.1"/>
    <property type="molecule type" value="Genomic_DNA"/>
</dbReference>
<comment type="caution">
    <text evidence="1">The sequence shown here is derived from an EMBL/GenBank/DDBJ whole genome shotgun (WGS) entry which is preliminary data.</text>
</comment>
<dbReference type="AlphaFoldDB" id="A0AA47NZZ8"/>
<proteinExistence type="predicted"/>
<dbReference type="PANTHER" id="PTHR14449:SF2">
    <property type="entry name" value="FANCONI ANEMIA GROUP F PROTEIN"/>
    <property type="match status" value="1"/>
</dbReference>
<evidence type="ECO:0000313" key="2">
    <source>
        <dbReference type="Proteomes" id="UP001174136"/>
    </source>
</evidence>